<protein>
    <submittedName>
        <fullName evidence="2">NAD/NADP octopine/nopaline dehydrogenase family protein</fullName>
    </submittedName>
</protein>
<sequence length="388" mass="44300">MRLKRVRPSKYFKDKKLNICILGGGNVGTLLLGDIGSNKDLSVRLFTSNPHKWSHEIEVCSNDNTVKYKGKIDIISDNPEDVIGDADIIISTLPSQVFPKIIGKIKSFIKSRTWIGVMPGSGGSEFYCKELLEIGCILFGFQRVHGISRIKEYGKSVYDLGKKNELHIAAIPVDQTESICMKLENIMKIKCNPLPNYLNVTLTPSNSILHTTRLYTMFYHYKEGLFWDEVIDFYEEWNDEASKMLIACDEELQLLCKSISGLNLTGVKSLKEHYESGTPEEMTKKINNIIPFKGIKAPMIKTQRGYIPDFNSRYFLEDFPYGLCIIKGFCDVVGLDTPNIDKVLIWFEKIAEVEYYVNNKFEGKDLKYLSLPKNYGLSSVEDIIFYYS</sequence>
<feature type="domain" description="Opine dehydrogenase" evidence="1">
    <location>
        <begin position="194"/>
        <end position="350"/>
    </location>
</feature>
<dbReference type="RefSeq" id="WP_216437468.1">
    <property type="nucleotide sequence ID" value="NZ_JAHLQF010000001.1"/>
</dbReference>
<dbReference type="PANTHER" id="PTHR38015:SF1">
    <property type="entry name" value="OPINE DEHYDROGENASE DOMAIN-CONTAINING PROTEIN"/>
    <property type="match status" value="1"/>
</dbReference>
<dbReference type="Pfam" id="PF02317">
    <property type="entry name" value="Octopine_DH"/>
    <property type="match status" value="1"/>
</dbReference>
<organism evidence="2 3">
    <name type="scientific">Clostridium mobile</name>
    <dbReference type="NCBI Taxonomy" id="2841512"/>
    <lineage>
        <taxon>Bacteria</taxon>
        <taxon>Bacillati</taxon>
        <taxon>Bacillota</taxon>
        <taxon>Clostridia</taxon>
        <taxon>Eubacteriales</taxon>
        <taxon>Clostridiaceae</taxon>
        <taxon>Clostridium</taxon>
    </lineage>
</organism>
<proteinExistence type="predicted"/>
<dbReference type="InterPro" id="IPR051729">
    <property type="entry name" value="Opine/Lysopine_DH"/>
</dbReference>
<gene>
    <name evidence="2" type="ORF">KQI86_01920</name>
</gene>
<dbReference type="InterPro" id="IPR003421">
    <property type="entry name" value="Opine_DH"/>
</dbReference>
<evidence type="ECO:0000313" key="3">
    <source>
        <dbReference type="Proteomes" id="UP000726170"/>
    </source>
</evidence>
<evidence type="ECO:0000259" key="1">
    <source>
        <dbReference type="Pfam" id="PF02317"/>
    </source>
</evidence>
<evidence type="ECO:0000313" key="2">
    <source>
        <dbReference type="EMBL" id="MBU5483064.1"/>
    </source>
</evidence>
<reference evidence="2 3" key="1">
    <citation type="submission" date="2021-06" db="EMBL/GenBank/DDBJ databases">
        <authorList>
            <person name="Sun Q."/>
            <person name="Li D."/>
        </authorList>
    </citation>
    <scope>NUCLEOTIDE SEQUENCE [LARGE SCALE GENOMIC DNA]</scope>
    <source>
        <strain evidence="2 3">MSJ-11</strain>
    </source>
</reference>
<accession>A0ABS6ECZ5</accession>
<dbReference type="Proteomes" id="UP000726170">
    <property type="component" value="Unassembled WGS sequence"/>
</dbReference>
<comment type="caution">
    <text evidence="2">The sequence shown here is derived from an EMBL/GenBank/DDBJ whole genome shotgun (WGS) entry which is preliminary data.</text>
</comment>
<name>A0ABS6ECZ5_9CLOT</name>
<dbReference type="EMBL" id="JAHLQF010000001">
    <property type="protein sequence ID" value="MBU5483064.1"/>
    <property type="molecule type" value="Genomic_DNA"/>
</dbReference>
<dbReference type="PANTHER" id="PTHR38015">
    <property type="entry name" value="BLR6086 PROTEIN"/>
    <property type="match status" value="1"/>
</dbReference>
<keyword evidence="3" id="KW-1185">Reference proteome</keyword>